<accession>A0A835EGE5</accession>
<dbReference type="OrthoDB" id="694273at2759"/>
<reference evidence="2" key="1">
    <citation type="submission" date="2020-07" db="EMBL/GenBank/DDBJ databases">
        <title>Genome sequence and genetic diversity analysis of an under-domesticated orphan crop, white fonio (Digitaria exilis).</title>
        <authorList>
            <person name="Bennetzen J.L."/>
            <person name="Chen S."/>
            <person name="Ma X."/>
            <person name="Wang X."/>
            <person name="Yssel A.E.J."/>
            <person name="Chaluvadi S.R."/>
            <person name="Johnson M."/>
            <person name="Gangashetty P."/>
            <person name="Hamidou F."/>
            <person name="Sanogo M.D."/>
            <person name="Zwaenepoel A."/>
            <person name="Wallace J."/>
            <person name="Van De Peer Y."/>
            <person name="Van Deynze A."/>
        </authorList>
    </citation>
    <scope>NUCLEOTIDE SEQUENCE</scope>
    <source>
        <tissue evidence="2">Leaves</tissue>
    </source>
</reference>
<feature type="region of interest" description="Disordered" evidence="1">
    <location>
        <begin position="80"/>
        <end position="105"/>
    </location>
</feature>
<gene>
    <name evidence="2" type="ORF">HU200_038341</name>
</gene>
<evidence type="ECO:0008006" key="4">
    <source>
        <dbReference type="Google" id="ProtNLM"/>
    </source>
</evidence>
<comment type="caution">
    <text evidence="2">The sequence shown here is derived from an EMBL/GenBank/DDBJ whole genome shotgun (WGS) entry which is preliminary data.</text>
</comment>
<evidence type="ECO:0000313" key="3">
    <source>
        <dbReference type="Proteomes" id="UP000636709"/>
    </source>
</evidence>
<dbReference type="EMBL" id="JACEFO010001910">
    <property type="protein sequence ID" value="KAF8694211.1"/>
    <property type="molecule type" value="Genomic_DNA"/>
</dbReference>
<dbReference type="AlphaFoldDB" id="A0A835EGE5"/>
<dbReference type="Proteomes" id="UP000636709">
    <property type="component" value="Unassembled WGS sequence"/>
</dbReference>
<protein>
    <recommendedName>
        <fullName evidence="4">RNase H type-1 domain-containing protein</fullName>
    </recommendedName>
</protein>
<feature type="compositionally biased region" description="Basic and acidic residues" evidence="1">
    <location>
        <begin position="83"/>
        <end position="96"/>
    </location>
</feature>
<evidence type="ECO:0000256" key="1">
    <source>
        <dbReference type="SAM" id="MobiDB-lite"/>
    </source>
</evidence>
<keyword evidence="3" id="KW-1185">Reference proteome</keyword>
<name>A0A835EGE5_9POAL</name>
<proteinExistence type="predicted"/>
<evidence type="ECO:0000313" key="2">
    <source>
        <dbReference type="EMBL" id="KAF8694211.1"/>
    </source>
</evidence>
<organism evidence="2 3">
    <name type="scientific">Digitaria exilis</name>
    <dbReference type="NCBI Taxonomy" id="1010633"/>
    <lineage>
        <taxon>Eukaryota</taxon>
        <taxon>Viridiplantae</taxon>
        <taxon>Streptophyta</taxon>
        <taxon>Embryophyta</taxon>
        <taxon>Tracheophyta</taxon>
        <taxon>Spermatophyta</taxon>
        <taxon>Magnoliopsida</taxon>
        <taxon>Liliopsida</taxon>
        <taxon>Poales</taxon>
        <taxon>Poaceae</taxon>
        <taxon>PACMAD clade</taxon>
        <taxon>Panicoideae</taxon>
        <taxon>Panicodae</taxon>
        <taxon>Paniceae</taxon>
        <taxon>Anthephorinae</taxon>
        <taxon>Digitaria</taxon>
    </lineage>
</organism>
<sequence>MRAHWPLPVEEELVFSGPDWLLLLLDRYDSQTCANFLMLIWRCWSVRNGVTKAGKALSVEGSVIFLTRYMQSLLSVRQQEAAMDERGKQKPQEKSWRPPPPNTLKINVDGAFNPETGGAAVGVVIRNDAGQPQEAVSLQRCRRS</sequence>